<evidence type="ECO:0000256" key="9">
    <source>
        <dbReference type="PROSITE-ProRule" id="PRU00221"/>
    </source>
</evidence>
<evidence type="ECO:0000256" key="1">
    <source>
        <dbReference type="ARBA" id="ARBA00004123"/>
    </source>
</evidence>
<name>F4R6I4_MELLP</name>
<feature type="repeat" description="WD" evidence="9">
    <location>
        <begin position="518"/>
        <end position="552"/>
    </location>
</feature>
<feature type="compositionally biased region" description="Basic and acidic residues" evidence="11">
    <location>
        <begin position="200"/>
        <end position="223"/>
    </location>
</feature>
<evidence type="ECO:0000256" key="6">
    <source>
        <dbReference type="ARBA" id="ARBA00023163"/>
    </source>
</evidence>
<dbReference type="PROSITE" id="PS50294">
    <property type="entry name" value="WD_REPEATS_REGION"/>
    <property type="match status" value="6"/>
</dbReference>
<evidence type="ECO:0000256" key="10">
    <source>
        <dbReference type="SAM" id="Coils"/>
    </source>
</evidence>
<keyword evidence="2" id="KW-0678">Repressor</keyword>
<dbReference type="CDD" id="cd00200">
    <property type="entry name" value="WD40"/>
    <property type="match status" value="1"/>
</dbReference>
<evidence type="ECO:0000256" key="11">
    <source>
        <dbReference type="SAM" id="MobiDB-lite"/>
    </source>
</evidence>
<reference evidence="14" key="1">
    <citation type="journal article" date="2011" name="Proc. Natl. Acad. Sci. U.S.A.">
        <title>Obligate biotrophy features unraveled by the genomic analysis of rust fungi.</title>
        <authorList>
            <person name="Duplessis S."/>
            <person name="Cuomo C.A."/>
            <person name="Lin Y.-C."/>
            <person name="Aerts A."/>
            <person name="Tisserant E."/>
            <person name="Veneault-Fourrey C."/>
            <person name="Joly D.L."/>
            <person name="Hacquard S."/>
            <person name="Amselem J."/>
            <person name="Cantarel B.L."/>
            <person name="Chiu R."/>
            <person name="Coutinho P.M."/>
            <person name="Feau N."/>
            <person name="Field M."/>
            <person name="Frey P."/>
            <person name="Gelhaye E."/>
            <person name="Goldberg J."/>
            <person name="Grabherr M.G."/>
            <person name="Kodira C.D."/>
            <person name="Kohler A."/>
            <person name="Kuees U."/>
            <person name="Lindquist E.A."/>
            <person name="Lucas S.M."/>
            <person name="Mago R."/>
            <person name="Mauceli E."/>
            <person name="Morin E."/>
            <person name="Murat C."/>
            <person name="Pangilinan J.L."/>
            <person name="Park R."/>
            <person name="Pearson M."/>
            <person name="Quesneville H."/>
            <person name="Rouhier N."/>
            <person name="Sakthikumar S."/>
            <person name="Salamov A.A."/>
            <person name="Schmutz J."/>
            <person name="Selles B."/>
            <person name="Shapiro H."/>
            <person name="Tanguay P."/>
            <person name="Tuskan G.A."/>
            <person name="Henrissat B."/>
            <person name="Van de Peer Y."/>
            <person name="Rouze P."/>
            <person name="Ellis J.G."/>
            <person name="Dodds P.N."/>
            <person name="Schein J.E."/>
            <person name="Zhong S."/>
            <person name="Hamelin R.C."/>
            <person name="Grigoriev I.V."/>
            <person name="Szabo L.J."/>
            <person name="Martin F."/>
        </authorList>
    </citation>
    <scope>NUCLEOTIDE SEQUENCE [LARGE SCALE GENOMIC DNA]</scope>
    <source>
        <strain evidence="14">98AG31 / pathotype 3-4-7</strain>
    </source>
</reference>
<dbReference type="SUPFAM" id="SSF50978">
    <property type="entry name" value="WD40 repeat-like"/>
    <property type="match status" value="1"/>
</dbReference>
<dbReference type="InterPro" id="IPR020472">
    <property type="entry name" value="WD40_PAC1"/>
</dbReference>
<evidence type="ECO:0000256" key="7">
    <source>
        <dbReference type="ARBA" id="ARBA00023242"/>
    </source>
</evidence>
<dbReference type="KEGG" id="mlr:MELLADRAFT_115030"/>
<dbReference type="AlphaFoldDB" id="F4R6I4"/>
<dbReference type="PRINTS" id="PR00320">
    <property type="entry name" value="GPROTEINBRPT"/>
</dbReference>
<dbReference type="RefSeq" id="XP_007404261.1">
    <property type="nucleotide sequence ID" value="XM_007404199.1"/>
</dbReference>
<evidence type="ECO:0000256" key="4">
    <source>
        <dbReference type="ARBA" id="ARBA00022737"/>
    </source>
</evidence>
<sequence length="714" mass="76807">MASHHPHPSHPHYALRPVVGPPVGAAPAPPPQRITELLDCVKQEYDSLQTEAQHLKSQTQEFESHVGTCTSDLTQLREQLYQLEREHQKLKTQYDEELRRLHLELEQRGTSGPAGPISHDSRGPPNLPSSATAPPPSNSFGGIVNASGPVSTPTGTHGSHVSSIPNNSNPSGPIMHIEGNFPSREREGLYANGSSQREGILSEHPNKRIRTERDRENEIDPRHPGSAICHVPSGGVASPPVLPNAAARAPDPKPKLKTNEAPYSKLSVSTPPHMYGNSYHQRGEGHPPSASHHLSGPSALPPPVGASNPPPSTAPSGTPGPPPTPGGNANVLLDLDPDTLPSSMKKEGGDWMTMFNPKVKRVLDVGLVHTLVHDSVVCCVKFSPDGLILATGCNRHTTLYSTRTGSKICTLLDESHNTKADNYIRSASFSPDGKYLATGSEDRIIRIWEVAKRRIVNRFQGHKSEIYSLAFSPDGSILVSGSGDKTARIWDMEQGLCTFHLLIEDITVTENGPVDAGVTSVCVSPDGTLLAAGSLDTVVRLWDTSTGHLLDKLKGHKDSVYSVAFSPDGKFLVSGSLDKTLKLWDLATLNRNNMVNASLVKREDGENGEKVTTDRGFDSSRASTVCTTTLTGHKDYVLSVAVSPDGAWIMSGSKDRGVQVWDPKTGMAQFMLQGHRNSVISIAVSEVGGLLATGSGDWNARIWSYEAIADRECV</sequence>
<dbReference type="InParanoid" id="F4R6I4"/>
<dbReference type="Pfam" id="PF00400">
    <property type="entry name" value="WD40"/>
    <property type="match status" value="7"/>
</dbReference>
<dbReference type="EMBL" id="GL883091">
    <property type="protein sequence ID" value="EGG11886.1"/>
    <property type="molecule type" value="Genomic_DNA"/>
</dbReference>
<feature type="repeat" description="WD" evidence="9">
    <location>
        <begin position="459"/>
        <end position="495"/>
    </location>
</feature>
<dbReference type="PROSITE" id="PS00678">
    <property type="entry name" value="WD_REPEATS_1"/>
    <property type="match status" value="3"/>
</dbReference>
<comment type="subcellular location">
    <subcellularLocation>
        <location evidence="1">Nucleus</location>
    </subcellularLocation>
</comment>
<dbReference type="STRING" id="747676.F4R6I4"/>
<dbReference type="Pfam" id="PF08581">
    <property type="entry name" value="Tup_N"/>
    <property type="match status" value="1"/>
</dbReference>
<dbReference type="InterPro" id="IPR036322">
    <property type="entry name" value="WD40_repeat_dom_sf"/>
</dbReference>
<evidence type="ECO:0000256" key="8">
    <source>
        <dbReference type="ARBA" id="ARBA00060760"/>
    </source>
</evidence>
<evidence type="ECO:0000256" key="5">
    <source>
        <dbReference type="ARBA" id="ARBA00023015"/>
    </source>
</evidence>
<dbReference type="InterPro" id="IPR019775">
    <property type="entry name" value="WD40_repeat_CS"/>
</dbReference>
<dbReference type="PROSITE" id="PS50082">
    <property type="entry name" value="WD_REPEATS_2"/>
    <property type="match status" value="6"/>
</dbReference>
<proteinExistence type="inferred from homology"/>
<keyword evidence="14" id="KW-1185">Reference proteome</keyword>
<keyword evidence="6" id="KW-0804">Transcription</keyword>
<organism evidence="14">
    <name type="scientific">Melampsora larici-populina (strain 98AG31 / pathotype 3-4-7)</name>
    <name type="common">Poplar leaf rust fungus</name>
    <dbReference type="NCBI Taxonomy" id="747676"/>
    <lineage>
        <taxon>Eukaryota</taxon>
        <taxon>Fungi</taxon>
        <taxon>Dikarya</taxon>
        <taxon>Basidiomycota</taxon>
        <taxon>Pucciniomycotina</taxon>
        <taxon>Pucciniomycetes</taxon>
        <taxon>Pucciniales</taxon>
        <taxon>Melampsoraceae</taxon>
        <taxon>Melampsora</taxon>
    </lineage>
</organism>
<dbReference type="InterPro" id="IPR001680">
    <property type="entry name" value="WD40_rpt"/>
</dbReference>
<feature type="coiled-coil region" evidence="10">
    <location>
        <begin position="38"/>
        <end position="100"/>
    </location>
</feature>
<dbReference type="InterPro" id="IPR013890">
    <property type="entry name" value="Tscrpt_rep_Tup1_N"/>
</dbReference>
<dbReference type="FunCoup" id="F4R6I4">
    <property type="interactions" value="97"/>
</dbReference>
<evidence type="ECO:0000256" key="3">
    <source>
        <dbReference type="ARBA" id="ARBA00022574"/>
    </source>
</evidence>
<feature type="repeat" description="WD" evidence="9">
    <location>
        <begin position="630"/>
        <end position="671"/>
    </location>
</feature>
<keyword evidence="7" id="KW-0539">Nucleus</keyword>
<dbReference type="Gene3D" id="1.20.5.340">
    <property type="match status" value="1"/>
</dbReference>
<dbReference type="PANTHER" id="PTHR19848">
    <property type="entry name" value="WD40 REPEAT PROTEIN"/>
    <property type="match status" value="1"/>
</dbReference>
<feature type="compositionally biased region" description="Polar residues" evidence="11">
    <location>
        <begin position="148"/>
        <end position="161"/>
    </location>
</feature>
<dbReference type="OrthoDB" id="17410at2759"/>
<gene>
    <name evidence="13" type="ORF">MELLADRAFT_115030</name>
</gene>
<feature type="repeat" description="WD" evidence="9">
    <location>
        <begin position="417"/>
        <end position="458"/>
    </location>
</feature>
<evidence type="ECO:0000313" key="14">
    <source>
        <dbReference type="Proteomes" id="UP000001072"/>
    </source>
</evidence>
<dbReference type="GeneID" id="18925514"/>
<feature type="region of interest" description="Disordered" evidence="11">
    <location>
        <begin position="108"/>
        <end position="347"/>
    </location>
</feature>
<keyword evidence="3 9" id="KW-0853">WD repeat</keyword>
<dbReference type="PANTHER" id="PTHR19848:SF8">
    <property type="entry name" value="F-BOX AND WD REPEAT DOMAIN CONTAINING 7"/>
    <property type="match status" value="1"/>
</dbReference>
<feature type="compositionally biased region" description="Pro residues" evidence="11">
    <location>
        <begin position="299"/>
        <end position="325"/>
    </location>
</feature>
<keyword evidence="5" id="KW-0805">Transcription regulation</keyword>
<evidence type="ECO:0000259" key="12">
    <source>
        <dbReference type="Pfam" id="PF08581"/>
    </source>
</evidence>
<dbReference type="Gene3D" id="2.130.10.10">
    <property type="entry name" value="YVTN repeat-like/Quinoprotein amine dehydrogenase"/>
    <property type="match status" value="1"/>
</dbReference>
<accession>F4R6I4</accession>
<dbReference type="VEuPathDB" id="FungiDB:MELLADRAFT_115030"/>
<feature type="compositionally biased region" description="Low complexity" evidence="11">
    <location>
        <begin position="17"/>
        <end position="26"/>
    </location>
</feature>
<keyword evidence="4" id="KW-0677">Repeat</keyword>
<feature type="compositionally biased region" description="Basic residues" evidence="11">
    <location>
        <begin position="1"/>
        <end position="10"/>
    </location>
</feature>
<feature type="compositionally biased region" description="Low complexity" evidence="11">
    <location>
        <begin position="162"/>
        <end position="174"/>
    </location>
</feature>
<keyword evidence="10" id="KW-0175">Coiled coil</keyword>
<dbReference type="InterPro" id="IPR015943">
    <property type="entry name" value="WD40/YVTN_repeat-like_dom_sf"/>
</dbReference>
<dbReference type="eggNOG" id="KOG0266">
    <property type="taxonomic scope" value="Eukaryota"/>
</dbReference>
<feature type="domain" description="Transcriptional repressor Tup1 N-terminal" evidence="12">
    <location>
        <begin position="33"/>
        <end position="109"/>
    </location>
</feature>
<dbReference type="FunFam" id="2.130.10.10:FF:000503">
    <property type="entry name" value="Glucose repression regulatory protein TUP1"/>
    <property type="match status" value="1"/>
</dbReference>
<comment type="similarity">
    <text evidence="8">Belongs to the WD repeat TUP1 family.</text>
</comment>
<protein>
    <recommendedName>
        <fullName evidence="12">Transcriptional repressor Tup1 N-terminal domain-containing protein</fullName>
    </recommendedName>
</protein>
<evidence type="ECO:0000256" key="2">
    <source>
        <dbReference type="ARBA" id="ARBA00022491"/>
    </source>
</evidence>
<feature type="repeat" description="WD" evidence="9">
    <location>
        <begin position="672"/>
        <end position="706"/>
    </location>
</feature>
<dbReference type="SMART" id="SM00320">
    <property type="entry name" value="WD40"/>
    <property type="match status" value="7"/>
</dbReference>
<feature type="repeat" description="WD" evidence="9">
    <location>
        <begin position="553"/>
        <end position="594"/>
    </location>
</feature>
<feature type="compositionally biased region" description="Low complexity" evidence="11">
    <location>
        <begin position="326"/>
        <end position="341"/>
    </location>
</feature>
<evidence type="ECO:0000313" key="13">
    <source>
        <dbReference type="EMBL" id="EGG11886.1"/>
    </source>
</evidence>
<dbReference type="Proteomes" id="UP000001072">
    <property type="component" value="Unassembled WGS sequence"/>
</dbReference>
<dbReference type="GO" id="GO:0005634">
    <property type="term" value="C:nucleus"/>
    <property type="evidence" value="ECO:0007669"/>
    <property type="project" value="UniProtKB-SubCell"/>
</dbReference>
<dbReference type="HOGENOM" id="CLU_000288_57_23_1"/>
<feature type="region of interest" description="Disordered" evidence="11">
    <location>
        <begin position="1"/>
        <end position="31"/>
    </location>
</feature>